<evidence type="ECO:0000313" key="2">
    <source>
        <dbReference type="EMBL" id="GEU87819.1"/>
    </source>
</evidence>
<evidence type="ECO:0000256" key="1">
    <source>
        <dbReference type="SAM" id="MobiDB-lite"/>
    </source>
</evidence>
<protein>
    <submittedName>
        <fullName evidence="2">Uncharacterized protein</fullName>
    </submittedName>
</protein>
<organism evidence="2">
    <name type="scientific">Tanacetum cinerariifolium</name>
    <name type="common">Dalmatian daisy</name>
    <name type="synonym">Chrysanthemum cinerariifolium</name>
    <dbReference type="NCBI Taxonomy" id="118510"/>
    <lineage>
        <taxon>Eukaryota</taxon>
        <taxon>Viridiplantae</taxon>
        <taxon>Streptophyta</taxon>
        <taxon>Embryophyta</taxon>
        <taxon>Tracheophyta</taxon>
        <taxon>Spermatophyta</taxon>
        <taxon>Magnoliopsida</taxon>
        <taxon>eudicotyledons</taxon>
        <taxon>Gunneridae</taxon>
        <taxon>Pentapetalae</taxon>
        <taxon>asterids</taxon>
        <taxon>campanulids</taxon>
        <taxon>Asterales</taxon>
        <taxon>Asteraceae</taxon>
        <taxon>Asteroideae</taxon>
        <taxon>Anthemideae</taxon>
        <taxon>Anthemidinae</taxon>
        <taxon>Tanacetum</taxon>
    </lineage>
</organism>
<dbReference type="AlphaFoldDB" id="A0A6L2NQY3"/>
<accession>A0A6L2NQY3</accession>
<feature type="compositionally biased region" description="Low complexity" evidence="1">
    <location>
        <begin position="327"/>
        <end position="337"/>
    </location>
</feature>
<name>A0A6L2NQY3_TANCI</name>
<proteinExistence type="predicted"/>
<reference evidence="2" key="1">
    <citation type="journal article" date="2019" name="Sci. Rep.">
        <title>Draft genome of Tanacetum cinerariifolium, the natural source of mosquito coil.</title>
        <authorList>
            <person name="Yamashiro T."/>
            <person name="Shiraishi A."/>
            <person name="Satake H."/>
            <person name="Nakayama K."/>
        </authorList>
    </citation>
    <scope>NUCLEOTIDE SEQUENCE</scope>
</reference>
<dbReference type="EMBL" id="BKCJ010009619">
    <property type="protein sequence ID" value="GEU87819.1"/>
    <property type="molecule type" value="Genomic_DNA"/>
</dbReference>
<gene>
    <name evidence="2" type="ORF">Tci_059797</name>
</gene>
<feature type="region of interest" description="Disordered" evidence="1">
    <location>
        <begin position="327"/>
        <end position="352"/>
    </location>
</feature>
<sequence>MIANHSKDMSVKEVLMMVLVMHTEEDDMVLHIEKTGMLMLVVEIDVGGMTADVVDKLNCSSDDVQPRQVDMRSVHALTELHWHDTHVDPDRHEVDQLKRYCFHKFTMSSCYGKDVPEMLSLDDMLRVRLCEAGSDEEIFTSVAWIRSFNINEPICVVLCHEFYSTYKFDEVCAGDELQSKKIIRFRLGRRAYNLTLLDFAQRLGLYQVTKLEEEGFNVYFEGEDVVRSLSALIYCRDLDTTTLRGLIDYGGKLILEDLQLGVPIPPRASMQDLYDRMGRMEIHQEAIKHMEYRQSYYWDMYHGVFEHIAGVYSVPLQGAYNPPGYAQPQYDQYYQQYQPPPPQYQQQQDADE</sequence>
<comment type="caution">
    <text evidence="2">The sequence shown here is derived from an EMBL/GenBank/DDBJ whole genome shotgun (WGS) entry which is preliminary data.</text>
</comment>